<gene>
    <name evidence="1" type="ORF">DM860_005708</name>
</gene>
<protein>
    <submittedName>
        <fullName evidence="1">Uncharacterized protein</fullName>
    </submittedName>
</protein>
<proteinExistence type="predicted"/>
<evidence type="ECO:0000313" key="1">
    <source>
        <dbReference type="EMBL" id="RAL48284.1"/>
    </source>
</evidence>
<accession>A0A328DRM5</accession>
<dbReference type="AlphaFoldDB" id="A0A328DRM5"/>
<keyword evidence="2" id="KW-1185">Reference proteome</keyword>
<evidence type="ECO:0000313" key="2">
    <source>
        <dbReference type="Proteomes" id="UP000249390"/>
    </source>
</evidence>
<reference evidence="1 2" key="1">
    <citation type="submission" date="2018-06" db="EMBL/GenBank/DDBJ databases">
        <title>The Genome of Cuscuta australis (Dodder) Provides Insight into the Evolution of Plant Parasitism.</title>
        <authorList>
            <person name="Liu H."/>
        </authorList>
    </citation>
    <scope>NUCLEOTIDE SEQUENCE [LARGE SCALE GENOMIC DNA]</scope>
    <source>
        <strain evidence="2">cv. Yunnan</strain>
        <tissue evidence="1">Vines</tissue>
    </source>
</reference>
<dbReference type="Proteomes" id="UP000249390">
    <property type="component" value="Unassembled WGS sequence"/>
</dbReference>
<name>A0A328DRM5_9ASTE</name>
<organism evidence="1 2">
    <name type="scientific">Cuscuta australis</name>
    <dbReference type="NCBI Taxonomy" id="267555"/>
    <lineage>
        <taxon>Eukaryota</taxon>
        <taxon>Viridiplantae</taxon>
        <taxon>Streptophyta</taxon>
        <taxon>Embryophyta</taxon>
        <taxon>Tracheophyta</taxon>
        <taxon>Spermatophyta</taxon>
        <taxon>Magnoliopsida</taxon>
        <taxon>eudicotyledons</taxon>
        <taxon>Gunneridae</taxon>
        <taxon>Pentapetalae</taxon>
        <taxon>asterids</taxon>
        <taxon>lamiids</taxon>
        <taxon>Solanales</taxon>
        <taxon>Convolvulaceae</taxon>
        <taxon>Cuscuteae</taxon>
        <taxon>Cuscuta</taxon>
        <taxon>Cuscuta subgen. Grammica</taxon>
        <taxon>Cuscuta sect. Cleistogrammica</taxon>
    </lineage>
</organism>
<dbReference type="EMBL" id="NQVE01000098">
    <property type="protein sequence ID" value="RAL48284.1"/>
    <property type="molecule type" value="Genomic_DNA"/>
</dbReference>
<comment type="caution">
    <text evidence="1">The sequence shown here is derived from an EMBL/GenBank/DDBJ whole genome shotgun (WGS) entry which is preliminary data.</text>
</comment>
<sequence>MRALSSVGKDRCWISGSRLVLMEEKLLALILLAAVASDSRIDFYFRLFINFVSFSFSRYGFLAESISLFQVFQSYSGVFYFVKEWSKQAIYGVIQCFFNFTMKIKGVCLCV</sequence>